<dbReference type="GO" id="GO:0004848">
    <property type="term" value="F:ureidoglycolate hydrolase activity"/>
    <property type="evidence" value="ECO:0007669"/>
    <property type="project" value="InterPro"/>
</dbReference>
<protein>
    <recommendedName>
        <fullName evidence="8">Ureidoglycolate hydrolase</fullName>
    </recommendedName>
</protein>
<evidence type="ECO:0000256" key="1">
    <source>
        <dbReference type="ARBA" id="ARBA00011738"/>
    </source>
</evidence>
<dbReference type="PANTHER" id="PTHR21221:SF1">
    <property type="entry name" value="UREIDOGLYCOLATE LYASE"/>
    <property type="match status" value="1"/>
</dbReference>
<dbReference type="Proteomes" id="UP000054771">
    <property type="component" value="Unassembled WGS sequence"/>
</dbReference>
<evidence type="ECO:0000256" key="5">
    <source>
        <dbReference type="SAM" id="MobiDB-lite"/>
    </source>
</evidence>
<dbReference type="OMA" id="DCQEVAF"/>
<evidence type="ECO:0000256" key="2">
    <source>
        <dbReference type="ARBA" id="ARBA00022631"/>
    </source>
</evidence>
<dbReference type="PANTHER" id="PTHR21221">
    <property type="entry name" value="UREIDOGLYCOLATE HYDROLASE"/>
    <property type="match status" value="1"/>
</dbReference>
<comment type="catalytic activity">
    <reaction evidence="4">
        <text>(S)-ureidoglycolate = urea + glyoxylate</text>
        <dbReference type="Rhea" id="RHEA:11304"/>
        <dbReference type="ChEBI" id="CHEBI:16199"/>
        <dbReference type="ChEBI" id="CHEBI:36655"/>
        <dbReference type="ChEBI" id="CHEBI:57296"/>
        <dbReference type="EC" id="4.3.2.3"/>
    </reaction>
</comment>
<keyword evidence="3" id="KW-0456">Lyase</keyword>
<dbReference type="EMBL" id="CDMC01000011">
    <property type="protein sequence ID" value="CEL08331.1"/>
    <property type="molecule type" value="Genomic_DNA"/>
</dbReference>
<evidence type="ECO:0000256" key="4">
    <source>
        <dbReference type="ARBA" id="ARBA00047684"/>
    </source>
</evidence>
<proteinExistence type="predicted"/>
<dbReference type="InterPro" id="IPR024060">
    <property type="entry name" value="Ureidoglycolate_lyase_dom_sf"/>
</dbReference>
<evidence type="ECO:0008006" key="8">
    <source>
        <dbReference type="Google" id="ProtNLM"/>
    </source>
</evidence>
<dbReference type="InterPro" id="IPR007247">
    <property type="entry name" value="Ureidogly_lyase"/>
</dbReference>
<name>A0A0U5G9N0_ASPCI</name>
<evidence type="ECO:0000313" key="6">
    <source>
        <dbReference type="EMBL" id="CEL08331.1"/>
    </source>
</evidence>
<dbReference type="Gene3D" id="2.60.120.480">
    <property type="entry name" value="Ureidoglycolate hydrolase"/>
    <property type="match status" value="1"/>
</dbReference>
<dbReference type="InterPro" id="IPR047233">
    <property type="entry name" value="UAH_cupin"/>
</dbReference>
<dbReference type="FunFam" id="2.60.120.480:FF:000002">
    <property type="entry name" value="Probable ureidoglycolate hydrolase"/>
    <property type="match status" value="1"/>
</dbReference>
<reference evidence="7" key="1">
    <citation type="journal article" date="2016" name="Genome Announc.">
        <title>Draft genome sequences of fungus Aspergillus calidoustus.</title>
        <authorList>
            <person name="Horn F."/>
            <person name="Linde J."/>
            <person name="Mattern D.J."/>
            <person name="Walther G."/>
            <person name="Guthke R."/>
            <person name="Scherlach K."/>
            <person name="Martin K."/>
            <person name="Brakhage A.A."/>
            <person name="Petzke L."/>
            <person name="Valiante V."/>
        </authorList>
    </citation>
    <scope>NUCLEOTIDE SEQUENCE [LARGE SCALE GENOMIC DNA]</scope>
    <source>
        <strain evidence="7">SF006504</strain>
    </source>
</reference>
<accession>A0A0U5G9N0</accession>
<dbReference type="CDD" id="cd20298">
    <property type="entry name" value="cupin_UAH"/>
    <property type="match status" value="1"/>
</dbReference>
<comment type="subunit">
    <text evidence="1">Homodimer.</text>
</comment>
<evidence type="ECO:0000313" key="7">
    <source>
        <dbReference type="Proteomes" id="UP000054771"/>
    </source>
</evidence>
<sequence length="256" mass="27268">MPPPTLPSSPGLTLTPEPLTRTSFAPFGTAIIPPLPHNTTSAPDPLSSHPKHDLVPEPVAANQLSALKYSPISPLLNNYPGKCPSGKASEARMSMFSCFPRKLRTATTSGGNDTSASLFDVTILERHPYTTQTFSPLALSTDEETIYLVIVAPTLTGQTAIAKTDEGEKVTIRDPPDLSRIKAFWATGAQAVTYGAGTWHAPMVVVGTRRVDFVVSQFVNGVAEEDCQEVRFPQGLVVEVGSGGTRGEKVGVKARL</sequence>
<dbReference type="Pfam" id="PF04115">
    <property type="entry name" value="Ureidogly_lyase"/>
    <property type="match status" value="1"/>
</dbReference>
<dbReference type="GO" id="GO:0000256">
    <property type="term" value="P:allantoin catabolic process"/>
    <property type="evidence" value="ECO:0007669"/>
    <property type="project" value="InterPro"/>
</dbReference>
<feature type="region of interest" description="Disordered" evidence="5">
    <location>
        <begin position="26"/>
        <end position="54"/>
    </location>
</feature>
<dbReference type="STRING" id="454130.A0A0U5G9N0"/>
<gene>
    <name evidence="6" type="ORF">ASPCAL11482</name>
</gene>
<keyword evidence="2" id="KW-0659">Purine metabolism</keyword>
<dbReference type="GO" id="GO:0050385">
    <property type="term" value="F:ureidoglycolate lyase activity"/>
    <property type="evidence" value="ECO:0007669"/>
    <property type="project" value="UniProtKB-EC"/>
</dbReference>
<keyword evidence="7" id="KW-1185">Reference proteome</keyword>
<dbReference type="AlphaFoldDB" id="A0A0U5G9N0"/>
<evidence type="ECO:0000256" key="3">
    <source>
        <dbReference type="ARBA" id="ARBA00023239"/>
    </source>
</evidence>
<dbReference type="SUPFAM" id="SSF51182">
    <property type="entry name" value="RmlC-like cupins"/>
    <property type="match status" value="1"/>
</dbReference>
<feature type="compositionally biased region" description="Low complexity" evidence="5">
    <location>
        <begin position="8"/>
        <end position="20"/>
    </location>
</feature>
<dbReference type="OrthoDB" id="10266039at2759"/>
<dbReference type="GO" id="GO:0006144">
    <property type="term" value="P:purine nucleobase metabolic process"/>
    <property type="evidence" value="ECO:0007669"/>
    <property type="project" value="UniProtKB-KW"/>
</dbReference>
<organism evidence="6 7">
    <name type="scientific">Aspergillus calidoustus</name>
    <dbReference type="NCBI Taxonomy" id="454130"/>
    <lineage>
        <taxon>Eukaryota</taxon>
        <taxon>Fungi</taxon>
        <taxon>Dikarya</taxon>
        <taxon>Ascomycota</taxon>
        <taxon>Pezizomycotina</taxon>
        <taxon>Eurotiomycetes</taxon>
        <taxon>Eurotiomycetidae</taxon>
        <taxon>Eurotiales</taxon>
        <taxon>Aspergillaceae</taxon>
        <taxon>Aspergillus</taxon>
        <taxon>Aspergillus subgen. Nidulantes</taxon>
    </lineage>
</organism>
<feature type="region of interest" description="Disordered" evidence="5">
    <location>
        <begin position="1"/>
        <end position="20"/>
    </location>
</feature>
<dbReference type="InterPro" id="IPR011051">
    <property type="entry name" value="RmlC_Cupin_sf"/>
</dbReference>